<evidence type="ECO:0008006" key="3">
    <source>
        <dbReference type="Google" id="ProtNLM"/>
    </source>
</evidence>
<keyword evidence="2" id="KW-1185">Reference proteome</keyword>
<sequence>MKELAHECPFSFLTMRKERLVDNRTDSIIEHKKDTNRARNRYAKSKNILFFSKLKHIKGFTANFLLS</sequence>
<dbReference type="EMBL" id="BAAAGG010000005">
    <property type="protein sequence ID" value="GAA0757614.1"/>
    <property type="molecule type" value="Genomic_DNA"/>
</dbReference>
<comment type="caution">
    <text evidence="1">The sequence shown here is derived from an EMBL/GenBank/DDBJ whole genome shotgun (WGS) entry which is preliminary data.</text>
</comment>
<protein>
    <recommendedName>
        <fullName evidence="3">Transposase DDE domain-containing protein</fullName>
    </recommendedName>
</protein>
<name>A0ABN1K7T3_9FLAO</name>
<evidence type="ECO:0000313" key="2">
    <source>
        <dbReference type="Proteomes" id="UP001500185"/>
    </source>
</evidence>
<gene>
    <name evidence="1" type="ORF">GCM10009433_14030</name>
</gene>
<evidence type="ECO:0000313" key="1">
    <source>
        <dbReference type="EMBL" id="GAA0757614.1"/>
    </source>
</evidence>
<dbReference type="Proteomes" id="UP001500185">
    <property type="component" value="Unassembled WGS sequence"/>
</dbReference>
<accession>A0ABN1K7T3</accession>
<reference evidence="1 2" key="1">
    <citation type="journal article" date="2019" name="Int. J. Syst. Evol. Microbiol.">
        <title>The Global Catalogue of Microorganisms (GCM) 10K type strain sequencing project: providing services to taxonomists for standard genome sequencing and annotation.</title>
        <authorList>
            <consortium name="The Broad Institute Genomics Platform"/>
            <consortium name="The Broad Institute Genome Sequencing Center for Infectious Disease"/>
            <person name="Wu L."/>
            <person name="Ma J."/>
        </authorList>
    </citation>
    <scope>NUCLEOTIDE SEQUENCE [LARGE SCALE GENOMIC DNA]</scope>
    <source>
        <strain evidence="1 2">JCM 16231</strain>
    </source>
</reference>
<proteinExistence type="predicted"/>
<organism evidence="1 2">
    <name type="scientific">Psychroflexus lacisalsi</name>
    <dbReference type="NCBI Taxonomy" id="503928"/>
    <lineage>
        <taxon>Bacteria</taxon>
        <taxon>Pseudomonadati</taxon>
        <taxon>Bacteroidota</taxon>
        <taxon>Flavobacteriia</taxon>
        <taxon>Flavobacteriales</taxon>
        <taxon>Flavobacteriaceae</taxon>
        <taxon>Psychroflexus</taxon>
    </lineage>
</organism>